<dbReference type="CDD" id="cd00108">
    <property type="entry name" value="KR"/>
    <property type="match status" value="1"/>
</dbReference>
<evidence type="ECO:0000256" key="20">
    <source>
        <dbReference type="ARBA" id="ARBA00023179"/>
    </source>
</evidence>
<keyword evidence="9" id="KW-0677">Repeat</keyword>
<evidence type="ECO:0000256" key="21">
    <source>
        <dbReference type="ARBA" id="ARBA00023180"/>
    </source>
</evidence>
<dbReference type="InterPro" id="IPR003599">
    <property type="entry name" value="Ig_sub"/>
</dbReference>
<evidence type="ECO:0000313" key="33">
    <source>
        <dbReference type="EMBL" id="CAI5796536.1"/>
    </source>
</evidence>
<dbReference type="GO" id="GO:0017147">
    <property type="term" value="F:Wnt-protein binding"/>
    <property type="evidence" value="ECO:0007669"/>
    <property type="project" value="TreeGrafter"/>
</dbReference>
<dbReference type="PROSITE" id="PS50835">
    <property type="entry name" value="IG_LIKE"/>
    <property type="match status" value="3"/>
</dbReference>
<feature type="binding site" evidence="27">
    <location>
        <position position="828"/>
    </location>
    <ligand>
        <name>ATP</name>
        <dbReference type="ChEBI" id="CHEBI:30616"/>
    </ligand>
</feature>
<dbReference type="SMART" id="SM00130">
    <property type="entry name" value="KR"/>
    <property type="match status" value="1"/>
</dbReference>
<feature type="transmembrane region" description="Helical" evidence="28">
    <location>
        <begin position="711"/>
        <end position="736"/>
    </location>
</feature>
<evidence type="ECO:0000256" key="14">
    <source>
        <dbReference type="ARBA" id="ARBA00022989"/>
    </source>
</evidence>
<dbReference type="FunFam" id="2.60.40.10:FF:000260">
    <property type="entry name" value="Muscle, skeletal receptor tyrosine protein kinase"/>
    <property type="match status" value="1"/>
</dbReference>
<dbReference type="Gene3D" id="2.40.20.10">
    <property type="entry name" value="Plasminogen Kringle 4"/>
    <property type="match status" value="1"/>
</dbReference>
<keyword evidence="19 33" id="KW-0675">Receptor</keyword>
<evidence type="ECO:0000259" key="30">
    <source>
        <dbReference type="PROSITE" id="PS50038"/>
    </source>
</evidence>
<dbReference type="InterPro" id="IPR050122">
    <property type="entry name" value="RTK"/>
</dbReference>
<evidence type="ECO:0000256" key="2">
    <source>
        <dbReference type="ARBA" id="ARBA00022473"/>
    </source>
</evidence>
<dbReference type="FunFam" id="2.60.40.10:FF:000409">
    <property type="entry name" value="Muscle, skeletal receptor tyrosine protein kinase"/>
    <property type="match status" value="1"/>
</dbReference>
<dbReference type="InterPro" id="IPR013806">
    <property type="entry name" value="Kringle-like"/>
</dbReference>
<keyword evidence="16 28" id="KW-0472">Membrane</keyword>
<dbReference type="GO" id="GO:0043235">
    <property type="term" value="C:receptor complex"/>
    <property type="evidence" value="ECO:0007669"/>
    <property type="project" value="TreeGrafter"/>
</dbReference>
<evidence type="ECO:0000256" key="25">
    <source>
        <dbReference type="ARBA" id="ARBA00051243"/>
    </source>
</evidence>
<dbReference type="InterPro" id="IPR008266">
    <property type="entry name" value="Tyr_kinase_AS"/>
</dbReference>
<evidence type="ECO:0000256" key="7">
    <source>
        <dbReference type="ARBA" id="ARBA00022692"/>
    </source>
</evidence>
<dbReference type="InterPro" id="IPR020635">
    <property type="entry name" value="Tyr_kinase_cat_dom"/>
</dbReference>
<keyword evidence="7 28" id="KW-0812">Transmembrane</keyword>
<dbReference type="Gene3D" id="3.30.200.20">
    <property type="entry name" value="Phosphorylase Kinase, domain 1"/>
    <property type="match status" value="1"/>
</dbReference>
<keyword evidence="23" id="KW-0393">Immunoglobulin domain</keyword>
<keyword evidence="12" id="KW-0221">Differentiation</keyword>
<name>A0AA35LHQ6_9SAUR</name>
<accession>A0AA35LHQ6</accession>
<dbReference type="PROSITE" id="PS50070">
    <property type="entry name" value="KRINGLE_2"/>
    <property type="match status" value="1"/>
</dbReference>
<dbReference type="GO" id="GO:0005524">
    <property type="term" value="F:ATP binding"/>
    <property type="evidence" value="ECO:0007669"/>
    <property type="project" value="UniProtKB-UniRule"/>
</dbReference>
<dbReference type="FunFam" id="3.30.200.20:FF:000159">
    <property type="entry name" value="muscle, skeletal receptor tyrosine-protein kinase"/>
    <property type="match status" value="1"/>
</dbReference>
<dbReference type="EMBL" id="OX395142">
    <property type="protein sequence ID" value="CAI5796536.1"/>
    <property type="molecule type" value="Genomic_DNA"/>
</dbReference>
<keyword evidence="15" id="KW-0770">Synapse</keyword>
<dbReference type="PROSITE" id="PS00107">
    <property type="entry name" value="PROTEIN_KINASE_ATP"/>
    <property type="match status" value="1"/>
</dbReference>
<dbReference type="Proteomes" id="UP001178461">
    <property type="component" value="Chromosome 17"/>
</dbReference>
<evidence type="ECO:0000256" key="24">
    <source>
        <dbReference type="ARBA" id="ARBA00035006"/>
    </source>
</evidence>
<feature type="domain" description="Kringle" evidence="31">
    <location>
        <begin position="603"/>
        <end position="682"/>
    </location>
</feature>
<keyword evidence="6" id="KW-0808">Transferase</keyword>
<keyword evidence="10 27" id="KW-0547">Nucleotide-binding</keyword>
<keyword evidence="2" id="KW-0217">Developmental protein</keyword>
<dbReference type="GO" id="GO:0007169">
    <property type="term" value="P:cell surface receptor protein tyrosine kinase signaling pathway"/>
    <property type="evidence" value="ECO:0007669"/>
    <property type="project" value="TreeGrafter"/>
</dbReference>
<keyword evidence="14 28" id="KW-1133">Transmembrane helix</keyword>
<dbReference type="PROSITE" id="PS00021">
    <property type="entry name" value="KRINGLE_1"/>
    <property type="match status" value="1"/>
</dbReference>
<dbReference type="InterPro" id="IPR003598">
    <property type="entry name" value="Ig_sub2"/>
</dbReference>
<evidence type="ECO:0000256" key="13">
    <source>
        <dbReference type="ARBA" id="ARBA00022840"/>
    </source>
</evidence>
<dbReference type="InterPro" id="IPR001245">
    <property type="entry name" value="Ser-Thr/Tyr_kinase_cat_dom"/>
</dbReference>
<dbReference type="PROSITE" id="PS00109">
    <property type="entry name" value="PROTEIN_KINASE_TYR"/>
    <property type="match status" value="1"/>
</dbReference>
<dbReference type="FunFam" id="1.10.510.10:FF:000176">
    <property type="entry name" value="Muscle, skeletal receptor tyrosine protein kinase"/>
    <property type="match status" value="1"/>
</dbReference>
<dbReference type="PANTHER" id="PTHR24416:SF317">
    <property type="entry name" value="MUSCLE, SKELETAL RECEPTOR TYROSINE-PROTEIN KINASE"/>
    <property type="match status" value="1"/>
</dbReference>
<dbReference type="CDD" id="cd05050">
    <property type="entry name" value="PTKc_Musk"/>
    <property type="match status" value="1"/>
</dbReference>
<keyword evidence="34" id="KW-1185">Reference proteome</keyword>
<evidence type="ECO:0000256" key="17">
    <source>
        <dbReference type="ARBA" id="ARBA00023137"/>
    </source>
</evidence>
<evidence type="ECO:0000256" key="10">
    <source>
        <dbReference type="ARBA" id="ARBA00022741"/>
    </source>
</evidence>
<dbReference type="SMART" id="SM00219">
    <property type="entry name" value="TyrKc"/>
    <property type="match status" value="1"/>
</dbReference>
<keyword evidence="4" id="KW-0597">Phosphoprotein</keyword>
<dbReference type="InterPro" id="IPR007110">
    <property type="entry name" value="Ig-like_dom"/>
</dbReference>
<gene>
    <name evidence="33" type="ORF">PODLI_1B017938</name>
</gene>
<evidence type="ECO:0000256" key="3">
    <source>
        <dbReference type="ARBA" id="ARBA00022475"/>
    </source>
</evidence>
<keyword evidence="17" id="KW-0829">Tyrosine-protein kinase</keyword>
<evidence type="ECO:0000256" key="22">
    <source>
        <dbReference type="ARBA" id="ARBA00023257"/>
    </source>
</evidence>
<dbReference type="SUPFAM" id="SSF57440">
    <property type="entry name" value="Kringle-like"/>
    <property type="match status" value="1"/>
</dbReference>
<evidence type="ECO:0000259" key="29">
    <source>
        <dbReference type="PROSITE" id="PS50011"/>
    </source>
</evidence>
<sequence length="1088" mass="121965">MPGSRDASRYHECHAALQYQKLARSVVHAYRHPKRIKVAITPVPRNQSSVAVTACYIQHLYSRNQLFGERQHVNTDGVGKSKLEKEEENIYIQQTERCRDVMSYYIRKASRALSAAECLLRRNSKGICVLLFHEPPRFDTDLSGSTAAGPVHHCNLAEKSPKAPVIAASLETVDAQVEEVAIFECVVEAYPQAEITWTRNNIPIRFFDTRYSIEKNGQLLTILSVEESDDGVYCCTANNGVGVPAERCGALQVKMKPKITRPPSNVKVIEGLKAVLPCTTMGNPKPSVSWIKGENVIKENARIAILESGNLRIHNVRREDSGHYWCMAKNSLGTAYSKPVTLEVEVFARILKAPESYNVSFGSVVTLRCAATGIPTPTVTWLENGKAVSAGSIVETVKDRVIDSRLQVYVTRPGLFTCIATNKHSETYGTAKAAATINVSANTWMGLLYKGDTGYCSTYRGEVCSSLLAKDAFVFFNASYGDPEETQELLVRTAWAELKTVSPFCRPAAESLLCHYIFQECNPSRIGAAPKPVCREHCLAVKDLYCFKEWLSMEENARKGIYKPGLMLLTLPKCNSLPSIQQDPNTCTRIPQFELKKEDITTTCYKGNGLTYEGPVNVTASGIPCQKWNEQVPHSHRKTPLAFPELSNAENYCRNPGGENARPWCYTRDSSVKWEYCNVPHCGDASLTQETTKLSPAPPRFPFAPSSSPTYSMTVIISIISSFAMLIILVILALVCCRRRKQLKNKTRESAPPALTTLPSELLLDRLHPNPMYQRMPLLLNPKLFSLEYPRNNIEYVRDIGEGAFGRVFQARAPGLLPYEPFTMVAVKMLKEEASADMQADFQREAALMAEFDNPNIVKLLGVCAVGKPMCLLFEYMAFGDLNEYLRNRSPRNLCSLSNNNLDMRIRPSSPSVLGLSCTDQLCIAKQVAAGMAYLSERKFVHRDLATRNCLVGENMVVKIADFGLSRNMYSADYYKANENDAIPIRWMPPESIFYNRYTTESDVWAYGVVLWEIFAFGLQPYYGMAHEEVIYYVRDGNVLSCPDNCPLELYNLMRLCWSKLPSDRPSFASIYRILERMYERAVAADHA</sequence>
<dbReference type="FunFam" id="2.60.40.10:FF:000322">
    <property type="entry name" value="Muscle, skeletal receptor tyrosine protein kinase"/>
    <property type="match status" value="1"/>
</dbReference>
<dbReference type="Gene3D" id="2.60.40.10">
    <property type="entry name" value="Immunoglobulins"/>
    <property type="match status" value="3"/>
</dbReference>
<evidence type="ECO:0000256" key="18">
    <source>
        <dbReference type="ARBA" id="ARBA00023157"/>
    </source>
</evidence>
<dbReference type="GO" id="GO:0004714">
    <property type="term" value="F:transmembrane receptor protein tyrosine kinase activity"/>
    <property type="evidence" value="ECO:0007669"/>
    <property type="project" value="UniProtKB-EC"/>
</dbReference>
<keyword evidence="11 33" id="KW-0418">Kinase</keyword>
<evidence type="ECO:0000256" key="19">
    <source>
        <dbReference type="ARBA" id="ARBA00023170"/>
    </source>
</evidence>
<keyword evidence="20" id="KW-0514">Muscle protein</keyword>
<organism evidence="33 34">
    <name type="scientific">Podarcis lilfordi</name>
    <name type="common">Lilford's wall lizard</name>
    <dbReference type="NCBI Taxonomy" id="74358"/>
    <lineage>
        <taxon>Eukaryota</taxon>
        <taxon>Metazoa</taxon>
        <taxon>Chordata</taxon>
        <taxon>Craniata</taxon>
        <taxon>Vertebrata</taxon>
        <taxon>Euteleostomi</taxon>
        <taxon>Lepidosauria</taxon>
        <taxon>Squamata</taxon>
        <taxon>Bifurcata</taxon>
        <taxon>Unidentata</taxon>
        <taxon>Episquamata</taxon>
        <taxon>Laterata</taxon>
        <taxon>Lacertibaenia</taxon>
        <taxon>Lacertidae</taxon>
        <taxon>Podarcis</taxon>
    </lineage>
</organism>
<evidence type="ECO:0000256" key="5">
    <source>
        <dbReference type="ARBA" id="ARBA00022572"/>
    </source>
</evidence>
<evidence type="ECO:0000259" key="31">
    <source>
        <dbReference type="PROSITE" id="PS50070"/>
    </source>
</evidence>
<dbReference type="GO" id="GO:0007528">
    <property type="term" value="P:neuromuscular junction development"/>
    <property type="evidence" value="ECO:0007669"/>
    <property type="project" value="UniProtKB-ARBA"/>
</dbReference>
<keyword evidence="22" id="KW-0628">Postsynaptic cell membrane</keyword>
<dbReference type="InterPro" id="IPR038178">
    <property type="entry name" value="Kringle_sf"/>
</dbReference>
<dbReference type="SMART" id="SM00409">
    <property type="entry name" value="IG"/>
    <property type="match status" value="3"/>
</dbReference>
<evidence type="ECO:0000259" key="32">
    <source>
        <dbReference type="PROSITE" id="PS50835"/>
    </source>
</evidence>
<dbReference type="SMART" id="SM00408">
    <property type="entry name" value="IGc2"/>
    <property type="match status" value="3"/>
</dbReference>
<feature type="domain" description="Protein kinase" evidence="29">
    <location>
        <begin position="794"/>
        <end position="1088"/>
    </location>
</feature>
<evidence type="ECO:0000256" key="8">
    <source>
        <dbReference type="ARBA" id="ARBA00022729"/>
    </source>
</evidence>
<dbReference type="InterPro" id="IPR013098">
    <property type="entry name" value="Ig_I-set"/>
</dbReference>
<dbReference type="PROSITE" id="PS50011">
    <property type="entry name" value="PROTEIN_KINASE_DOM"/>
    <property type="match status" value="1"/>
</dbReference>
<dbReference type="InterPro" id="IPR036179">
    <property type="entry name" value="Ig-like_dom_sf"/>
</dbReference>
<evidence type="ECO:0000256" key="11">
    <source>
        <dbReference type="ARBA" id="ARBA00022777"/>
    </source>
</evidence>
<dbReference type="GO" id="GO:0045211">
    <property type="term" value="C:postsynaptic membrane"/>
    <property type="evidence" value="ECO:0007669"/>
    <property type="project" value="UniProtKB-SubCell"/>
</dbReference>
<dbReference type="Pfam" id="PF00051">
    <property type="entry name" value="Kringle"/>
    <property type="match status" value="1"/>
</dbReference>
<feature type="domain" description="Ig-like" evidence="32">
    <location>
        <begin position="257"/>
        <end position="341"/>
    </location>
</feature>
<evidence type="ECO:0000256" key="16">
    <source>
        <dbReference type="ARBA" id="ARBA00023136"/>
    </source>
</evidence>
<dbReference type="SUPFAM" id="SSF56112">
    <property type="entry name" value="Protein kinase-like (PK-like)"/>
    <property type="match status" value="1"/>
</dbReference>
<evidence type="ECO:0000256" key="26">
    <source>
        <dbReference type="PROSITE-ProRule" id="PRU00121"/>
    </source>
</evidence>
<feature type="domain" description="Ig-like" evidence="32">
    <location>
        <begin position="348"/>
        <end position="440"/>
    </location>
</feature>
<dbReference type="InterPro" id="IPR018056">
    <property type="entry name" value="Kringle_CS"/>
</dbReference>
<proteinExistence type="predicted"/>
<keyword evidence="3" id="KW-1003">Cell membrane</keyword>
<keyword evidence="5 26" id="KW-0420">Kringle</keyword>
<dbReference type="AlphaFoldDB" id="A0AA35LHQ6"/>
<dbReference type="InterPro" id="IPR017441">
    <property type="entry name" value="Protein_kinase_ATP_BS"/>
</dbReference>
<feature type="domain" description="Ig-like" evidence="32">
    <location>
        <begin position="164"/>
        <end position="240"/>
    </location>
</feature>
<dbReference type="Pfam" id="PF01392">
    <property type="entry name" value="Fz"/>
    <property type="match status" value="1"/>
</dbReference>
<comment type="subcellular location">
    <subcellularLocation>
        <location evidence="24">Postsynaptic cell membrane</location>
        <topology evidence="24">Single-pass type I membrane protein</topology>
    </subcellularLocation>
</comment>
<dbReference type="InterPro" id="IPR036790">
    <property type="entry name" value="Frizzled_dom_sf"/>
</dbReference>
<keyword evidence="13 27" id="KW-0067">ATP-binding</keyword>
<dbReference type="InterPro" id="IPR011009">
    <property type="entry name" value="Kinase-like_dom_sf"/>
</dbReference>
<protein>
    <recommendedName>
        <fullName evidence="1">receptor protein-tyrosine kinase</fullName>
        <ecNumber evidence="1">2.7.10.1</ecNumber>
    </recommendedName>
</protein>
<dbReference type="PANTHER" id="PTHR24416">
    <property type="entry name" value="TYROSINE-PROTEIN KINASE RECEPTOR"/>
    <property type="match status" value="1"/>
</dbReference>
<dbReference type="PRINTS" id="PR00109">
    <property type="entry name" value="TYRKINASE"/>
</dbReference>
<dbReference type="SUPFAM" id="SSF48726">
    <property type="entry name" value="Immunoglobulin"/>
    <property type="match status" value="3"/>
</dbReference>
<dbReference type="InterPro" id="IPR000719">
    <property type="entry name" value="Prot_kinase_dom"/>
</dbReference>
<keyword evidence="18" id="KW-1015">Disulfide bond</keyword>
<comment type="caution">
    <text evidence="26">Lacks conserved residue(s) required for the propagation of feature annotation.</text>
</comment>
<dbReference type="CDD" id="cd07469">
    <property type="entry name" value="CRD_TK_ROR_related"/>
    <property type="match status" value="1"/>
</dbReference>
<evidence type="ECO:0000313" key="34">
    <source>
        <dbReference type="Proteomes" id="UP001178461"/>
    </source>
</evidence>
<evidence type="ECO:0000256" key="28">
    <source>
        <dbReference type="SAM" id="Phobius"/>
    </source>
</evidence>
<evidence type="ECO:0000256" key="15">
    <source>
        <dbReference type="ARBA" id="ARBA00023018"/>
    </source>
</evidence>
<comment type="catalytic activity">
    <reaction evidence="25">
        <text>L-tyrosyl-[protein] + ATP = O-phospho-L-tyrosyl-[protein] + ADP + H(+)</text>
        <dbReference type="Rhea" id="RHEA:10596"/>
        <dbReference type="Rhea" id="RHEA-COMP:10136"/>
        <dbReference type="Rhea" id="RHEA-COMP:20101"/>
        <dbReference type="ChEBI" id="CHEBI:15378"/>
        <dbReference type="ChEBI" id="CHEBI:30616"/>
        <dbReference type="ChEBI" id="CHEBI:46858"/>
        <dbReference type="ChEBI" id="CHEBI:61978"/>
        <dbReference type="ChEBI" id="CHEBI:456216"/>
        <dbReference type="EC" id="2.7.10.1"/>
    </reaction>
</comment>
<dbReference type="Pfam" id="PF07714">
    <property type="entry name" value="PK_Tyr_Ser-Thr"/>
    <property type="match status" value="1"/>
</dbReference>
<evidence type="ECO:0000256" key="23">
    <source>
        <dbReference type="ARBA" id="ARBA00023319"/>
    </source>
</evidence>
<evidence type="ECO:0000256" key="4">
    <source>
        <dbReference type="ARBA" id="ARBA00022553"/>
    </source>
</evidence>
<evidence type="ECO:0000256" key="27">
    <source>
        <dbReference type="PROSITE-ProRule" id="PRU10141"/>
    </source>
</evidence>
<dbReference type="InterPro" id="IPR000001">
    <property type="entry name" value="Kringle"/>
</dbReference>
<reference evidence="33" key="1">
    <citation type="submission" date="2022-12" db="EMBL/GenBank/DDBJ databases">
        <authorList>
            <person name="Alioto T."/>
            <person name="Alioto T."/>
            <person name="Gomez Garrido J."/>
        </authorList>
    </citation>
    <scope>NUCLEOTIDE SEQUENCE</scope>
</reference>
<keyword evidence="8" id="KW-0732">Signal</keyword>
<dbReference type="GO" id="GO:0030154">
    <property type="term" value="P:cell differentiation"/>
    <property type="evidence" value="ECO:0007669"/>
    <property type="project" value="UniProtKB-KW"/>
</dbReference>
<evidence type="ECO:0000256" key="12">
    <source>
        <dbReference type="ARBA" id="ARBA00022782"/>
    </source>
</evidence>
<dbReference type="FunFam" id="1.10.2000.10:FF:000009">
    <property type="entry name" value="Muscle, skeletal, receptor tyrosine kinase"/>
    <property type="match status" value="1"/>
</dbReference>
<dbReference type="InterPro" id="IPR020067">
    <property type="entry name" value="Frizzled_dom"/>
</dbReference>
<evidence type="ECO:0000256" key="1">
    <source>
        <dbReference type="ARBA" id="ARBA00011902"/>
    </source>
</evidence>
<dbReference type="InterPro" id="IPR013783">
    <property type="entry name" value="Ig-like_fold"/>
</dbReference>
<evidence type="ECO:0000256" key="9">
    <source>
        <dbReference type="ARBA" id="ARBA00022737"/>
    </source>
</evidence>
<dbReference type="EC" id="2.7.10.1" evidence="1"/>
<dbReference type="Gene3D" id="1.10.510.10">
    <property type="entry name" value="Transferase(Phosphotransferase) domain 1"/>
    <property type="match status" value="1"/>
</dbReference>
<feature type="domain" description="FZ" evidence="30">
    <location>
        <begin position="451"/>
        <end position="590"/>
    </location>
</feature>
<dbReference type="Gene3D" id="1.10.2000.10">
    <property type="entry name" value="Frizzled cysteine-rich domain"/>
    <property type="match status" value="1"/>
</dbReference>
<dbReference type="PROSITE" id="PS50038">
    <property type="entry name" value="FZ"/>
    <property type="match status" value="1"/>
</dbReference>
<dbReference type="Pfam" id="PF07679">
    <property type="entry name" value="I-set"/>
    <property type="match status" value="3"/>
</dbReference>
<dbReference type="GO" id="GO:0010604">
    <property type="term" value="P:positive regulation of macromolecule metabolic process"/>
    <property type="evidence" value="ECO:0007669"/>
    <property type="project" value="UniProtKB-ARBA"/>
</dbReference>
<keyword evidence="21" id="KW-0325">Glycoprotein</keyword>
<evidence type="ECO:0000256" key="6">
    <source>
        <dbReference type="ARBA" id="ARBA00022679"/>
    </source>
</evidence>
<dbReference type="PRINTS" id="PR00018">
    <property type="entry name" value="KRINGLE"/>
</dbReference>